<evidence type="ECO:0000256" key="1">
    <source>
        <dbReference type="SAM" id="MobiDB-lite"/>
    </source>
</evidence>
<dbReference type="AlphaFoldDB" id="A0A9W9AVM5"/>
<sequence length="302" mass="34198">MPAFPNILNETVTYAKWKPCRNGMPGTMSCGKITVETLKTAKKDLHIFLMSNRKLTSSDYALRCMNVWEDPRVSNWIEQNRKQFATLTFDEFFATIWDHVLDHDSTNSLPPSRTMSLIMIGRILPSARCAIRMPDNLNTSVSDLTVQLLVLNNLLQGTPHFQSEENLKMLLIDVTNVGLREALNKEIEDHASNPSHSIHSKDFDTFTKAIQLLDNGRHRQLLMARQMAEQMICSRPTSRSNTPLTSSLTANTQARRTGTPVLQGRLPPLMTSKHCLLSENKGCFKCRLFFVKCRTSSTDQGK</sequence>
<organism evidence="2 3">
    <name type="scientific">Lentinula lateritia</name>
    <dbReference type="NCBI Taxonomy" id="40482"/>
    <lineage>
        <taxon>Eukaryota</taxon>
        <taxon>Fungi</taxon>
        <taxon>Dikarya</taxon>
        <taxon>Basidiomycota</taxon>
        <taxon>Agaricomycotina</taxon>
        <taxon>Agaricomycetes</taxon>
        <taxon>Agaricomycetidae</taxon>
        <taxon>Agaricales</taxon>
        <taxon>Marasmiineae</taxon>
        <taxon>Omphalotaceae</taxon>
        <taxon>Lentinula</taxon>
    </lineage>
</organism>
<dbReference type="EMBL" id="JANVFS010000006">
    <property type="protein sequence ID" value="KAJ4491508.1"/>
    <property type="molecule type" value="Genomic_DNA"/>
</dbReference>
<protein>
    <submittedName>
        <fullName evidence="2">Uncharacterized protein</fullName>
    </submittedName>
</protein>
<dbReference type="Proteomes" id="UP001150238">
    <property type="component" value="Unassembled WGS sequence"/>
</dbReference>
<gene>
    <name evidence="2" type="ORF">C8J55DRAFT_557082</name>
</gene>
<evidence type="ECO:0000313" key="3">
    <source>
        <dbReference type="Proteomes" id="UP001150238"/>
    </source>
</evidence>
<proteinExistence type="predicted"/>
<name>A0A9W9AVM5_9AGAR</name>
<comment type="caution">
    <text evidence="2">The sequence shown here is derived from an EMBL/GenBank/DDBJ whole genome shotgun (WGS) entry which is preliminary data.</text>
</comment>
<evidence type="ECO:0000313" key="2">
    <source>
        <dbReference type="EMBL" id="KAJ4491508.1"/>
    </source>
</evidence>
<accession>A0A9W9AVM5</accession>
<reference evidence="2" key="1">
    <citation type="submission" date="2022-08" db="EMBL/GenBank/DDBJ databases">
        <authorList>
            <consortium name="DOE Joint Genome Institute"/>
            <person name="Min B."/>
            <person name="Riley R."/>
            <person name="Sierra-Patev S."/>
            <person name="Naranjo-Ortiz M."/>
            <person name="Looney B."/>
            <person name="Konkel Z."/>
            <person name="Slot J.C."/>
            <person name="Sakamoto Y."/>
            <person name="Steenwyk J.L."/>
            <person name="Rokas A."/>
            <person name="Carro J."/>
            <person name="Camarero S."/>
            <person name="Ferreira P."/>
            <person name="Molpeceres G."/>
            <person name="Ruiz-Duenas F.J."/>
            <person name="Serrano A."/>
            <person name="Henrissat B."/>
            <person name="Drula E."/>
            <person name="Hughes K.W."/>
            <person name="Mata J.L."/>
            <person name="Ishikawa N.K."/>
            <person name="Vargas-Isla R."/>
            <person name="Ushijima S."/>
            <person name="Smith C.A."/>
            <person name="Ahrendt S."/>
            <person name="Andreopoulos W."/>
            <person name="He G."/>
            <person name="Labutti K."/>
            <person name="Lipzen A."/>
            <person name="Ng V."/>
            <person name="Sandor L."/>
            <person name="Barry K."/>
            <person name="Martinez A.T."/>
            <person name="Xiao Y."/>
            <person name="Gibbons J.G."/>
            <person name="Terashima K."/>
            <person name="Hibbett D.S."/>
            <person name="Grigoriev I.V."/>
        </authorList>
    </citation>
    <scope>NUCLEOTIDE SEQUENCE</scope>
    <source>
        <strain evidence="2">Sp2 HRB7682 ss15</strain>
    </source>
</reference>
<feature type="region of interest" description="Disordered" evidence="1">
    <location>
        <begin position="235"/>
        <end position="254"/>
    </location>
</feature>
<reference evidence="2" key="2">
    <citation type="journal article" date="2023" name="Proc. Natl. Acad. Sci. U.S.A.">
        <title>A global phylogenomic analysis of the shiitake genus Lentinula.</title>
        <authorList>
            <person name="Sierra-Patev S."/>
            <person name="Min B."/>
            <person name="Naranjo-Ortiz M."/>
            <person name="Looney B."/>
            <person name="Konkel Z."/>
            <person name="Slot J.C."/>
            <person name="Sakamoto Y."/>
            <person name="Steenwyk J.L."/>
            <person name="Rokas A."/>
            <person name="Carro J."/>
            <person name="Camarero S."/>
            <person name="Ferreira P."/>
            <person name="Molpeceres G."/>
            <person name="Ruiz-Duenas F.J."/>
            <person name="Serrano A."/>
            <person name="Henrissat B."/>
            <person name="Drula E."/>
            <person name="Hughes K.W."/>
            <person name="Mata J.L."/>
            <person name="Ishikawa N.K."/>
            <person name="Vargas-Isla R."/>
            <person name="Ushijima S."/>
            <person name="Smith C.A."/>
            <person name="Donoghue J."/>
            <person name="Ahrendt S."/>
            <person name="Andreopoulos W."/>
            <person name="He G."/>
            <person name="LaButti K."/>
            <person name="Lipzen A."/>
            <person name="Ng V."/>
            <person name="Riley R."/>
            <person name="Sandor L."/>
            <person name="Barry K."/>
            <person name="Martinez A.T."/>
            <person name="Xiao Y."/>
            <person name="Gibbons J.G."/>
            <person name="Terashima K."/>
            <person name="Grigoriev I.V."/>
            <person name="Hibbett D."/>
        </authorList>
    </citation>
    <scope>NUCLEOTIDE SEQUENCE</scope>
    <source>
        <strain evidence="2">Sp2 HRB7682 ss15</strain>
    </source>
</reference>